<dbReference type="Pfam" id="PF18915">
    <property type="entry name" value="DUF5667"/>
    <property type="match status" value="1"/>
</dbReference>
<comment type="caution">
    <text evidence="4">The sequence shown here is derived from an EMBL/GenBank/DDBJ whole genome shotgun (WGS) entry which is preliminary data.</text>
</comment>
<reference evidence="4" key="2">
    <citation type="journal article" date="2021" name="Microbiome">
        <title>Successional dynamics and alternative stable states in a saline activated sludge microbial community over 9 years.</title>
        <authorList>
            <person name="Wang Y."/>
            <person name="Ye J."/>
            <person name="Ju F."/>
            <person name="Liu L."/>
            <person name="Boyd J.A."/>
            <person name="Deng Y."/>
            <person name="Parks D.H."/>
            <person name="Jiang X."/>
            <person name="Yin X."/>
            <person name="Woodcroft B.J."/>
            <person name="Tyson G.W."/>
            <person name="Hugenholtz P."/>
            <person name="Polz M.F."/>
            <person name="Zhang T."/>
        </authorList>
    </citation>
    <scope>NUCLEOTIDE SEQUENCE</scope>
    <source>
        <strain evidence="4">HKST-UBA17</strain>
    </source>
</reference>
<evidence type="ECO:0000256" key="2">
    <source>
        <dbReference type="SAM" id="Phobius"/>
    </source>
</evidence>
<evidence type="ECO:0000313" key="5">
    <source>
        <dbReference type="Proteomes" id="UP000741282"/>
    </source>
</evidence>
<reference evidence="4" key="1">
    <citation type="submission" date="2020-04" db="EMBL/GenBank/DDBJ databases">
        <authorList>
            <person name="Zhang T."/>
        </authorList>
    </citation>
    <scope>NUCLEOTIDE SEQUENCE</scope>
    <source>
        <strain evidence="4">HKST-UBA17</strain>
    </source>
</reference>
<evidence type="ECO:0000259" key="3">
    <source>
        <dbReference type="Pfam" id="PF18915"/>
    </source>
</evidence>
<feature type="compositionally biased region" description="Acidic residues" evidence="1">
    <location>
        <begin position="305"/>
        <end position="336"/>
    </location>
</feature>
<feature type="transmembrane region" description="Helical" evidence="2">
    <location>
        <begin position="69"/>
        <end position="88"/>
    </location>
</feature>
<gene>
    <name evidence="4" type="ORF">KC685_03475</name>
</gene>
<dbReference type="Proteomes" id="UP000741282">
    <property type="component" value="Unassembled WGS sequence"/>
</dbReference>
<evidence type="ECO:0000313" key="4">
    <source>
        <dbReference type="EMBL" id="MCA9376952.1"/>
    </source>
</evidence>
<proteinExistence type="predicted"/>
<keyword evidence="2" id="KW-0812">Transmembrane</keyword>
<organism evidence="4 5">
    <name type="scientific">Candidatus Dojkabacteria bacterium</name>
    <dbReference type="NCBI Taxonomy" id="2099670"/>
    <lineage>
        <taxon>Bacteria</taxon>
        <taxon>Candidatus Dojkabacteria</taxon>
    </lineage>
</organism>
<feature type="compositionally biased region" description="Acidic residues" evidence="1">
    <location>
        <begin position="255"/>
        <end position="272"/>
    </location>
</feature>
<keyword evidence="2" id="KW-1133">Transmembrane helix</keyword>
<evidence type="ECO:0000256" key="1">
    <source>
        <dbReference type="SAM" id="MobiDB-lite"/>
    </source>
</evidence>
<dbReference type="InterPro" id="IPR043725">
    <property type="entry name" value="DUF5667"/>
</dbReference>
<dbReference type="AlphaFoldDB" id="A0A955KWR7"/>
<protein>
    <recommendedName>
        <fullName evidence="3">DUF5667 domain-containing protein</fullName>
    </recommendedName>
</protein>
<feature type="domain" description="DUF5667" evidence="3">
    <location>
        <begin position="94"/>
        <end position="190"/>
    </location>
</feature>
<sequence length="346" mass="39995">MKKHTDKTIEKQLRSIKVSYPENLKQDLFDSILQDIGDVTFAEKKRRPLMRQLFGQIIYQYFYMGNKKVFLTSILVLAIVSLSMGGVVKAADSANPGDPIYFADRLGESIDRTFTLNQYSKSELEMDLIDERMSELEFVLSTETDLTEEEIQAILDDIDAQLLRVQERLQNSGELENGELEQLMNRYREQIETNLRLLLKLRAENQRQVGLNDDLEDLSFKFQERAREEGIEIEVEYEEEDGNFKYKVKVKSEDDQMDDSQDPTEIEDESEDDRGRNGAENGEIERENEYEQNNPNQNSNGEDQRGEDEGEDQPDENEDDNEDRQNEVEGEGEDDHGENGNSNGNS</sequence>
<dbReference type="EMBL" id="JAGQLN010000012">
    <property type="protein sequence ID" value="MCA9376952.1"/>
    <property type="molecule type" value="Genomic_DNA"/>
</dbReference>
<keyword evidence="2" id="KW-0472">Membrane</keyword>
<feature type="compositionally biased region" description="Low complexity" evidence="1">
    <location>
        <begin position="291"/>
        <end position="301"/>
    </location>
</feature>
<accession>A0A955KWR7</accession>
<feature type="compositionally biased region" description="Basic and acidic residues" evidence="1">
    <location>
        <begin position="273"/>
        <end position="289"/>
    </location>
</feature>
<name>A0A955KWR7_9BACT</name>
<feature type="region of interest" description="Disordered" evidence="1">
    <location>
        <begin position="246"/>
        <end position="346"/>
    </location>
</feature>